<evidence type="ECO:0000313" key="3">
    <source>
        <dbReference type="Proteomes" id="UP000236379"/>
    </source>
</evidence>
<gene>
    <name evidence="2" type="ORF">CVO96_05555</name>
</gene>
<protein>
    <submittedName>
        <fullName evidence="2">Uncharacterized protein</fullName>
    </submittedName>
</protein>
<dbReference type="OrthoDB" id="74266at2"/>
<dbReference type="AlphaFoldDB" id="A0A2K3UWJ9"/>
<name>A0A2K3UWJ9_9DEIO</name>
<feature type="transmembrane region" description="Helical" evidence="1">
    <location>
        <begin position="61"/>
        <end position="80"/>
    </location>
</feature>
<dbReference type="EMBL" id="PPPD01000001">
    <property type="protein sequence ID" value="PNY80905.1"/>
    <property type="molecule type" value="Genomic_DNA"/>
</dbReference>
<comment type="caution">
    <text evidence="2">The sequence shown here is derived from an EMBL/GenBank/DDBJ whole genome shotgun (WGS) entry which is preliminary data.</text>
</comment>
<dbReference type="RefSeq" id="WP_103311245.1">
    <property type="nucleotide sequence ID" value="NZ_PPPD01000001.1"/>
</dbReference>
<organism evidence="2 3">
    <name type="scientific">Deinococcus koreensis</name>
    <dbReference type="NCBI Taxonomy" id="2054903"/>
    <lineage>
        <taxon>Bacteria</taxon>
        <taxon>Thermotogati</taxon>
        <taxon>Deinococcota</taxon>
        <taxon>Deinococci</taxon>
        <taxon>Deinococcales</taxon>
        <taxon>Deinococcaceae</taxon>
        <taxon>Deinococcus</taxon>
    </lineage>
</organism>
<reference evidence="2 3" key="1">
    <citation type="submission" date="2018-01" db="EMBL/GenBank/DDBJ databases">
        <title>Deinococcus koreensis sp. nov., a radiation-resistant bacterium isolated from river water.</title>
        <authorList>
            <person name="Choi A."/>
        </authorList>
    </citation>
    <scope>NUCLEOTIDE SEQUENCE [LARGE SCALE GENOMIC DNA]</scope>
    <source>
        <strain evidence="2 3">SJW1-2</strain>
    </source>
</reference>
<keyword evidence="1" id="KW-0812">Transmembrane</keyword>
<keyword evidence="1" id="KW-1133">Transmembrane helix</keyword>
<evidence type="ECO:0000256" key="1">
    <source>
        <dbReference type="SAM" id="Phobius"/>
    </source>
</evidence>
<keyword evidence="3" id="KW-1185">Reference proteome</keyword>
<proteinExistence type="predicted"/>
<accession>A0A2K3UWJ9</accession>
<sequence>MTIPLLLCTLIAVTSGLHFGRGFLQAHLRGGNLLIPALAHMAVSAALMVLSVLLDESQTGMMWMIVATGSMAGLALGALLPVRPLVTAPAEAQPESVVLPTAQAA</sequence>
<evidence type="ECO:0000313" key="2">
    <source>
        <dbReference type="EMBL" id="PNY80905.1"/>
    </source>
</evidence>
<feature type="transmembrane region" description="Helical" evidence="1">
    <location>
        <begin position="32"/>
        <end position="54"/>
    </location>
</feature>
<keyword evidence="1" id="KW-0472">Membrane</keyword>
<dbReference type="Proteomes" id="UP000236379">
    <property type="component" value="Unassembled WGS sequence"/>
</dbReference>